<organism evidence="2 3">
    <name type="scientific">Spirodela intermedia</name>
    <name type="common">Intermediate duckweed</name>
    <dbReference type="NCBI Taxonomy" id="51605"/>
    <lineage>
        <taxon>Eukaryota</taxon>
        <taxon>Viridiplantae</taxon>
        <taxon>Streptophyta</taxon>
        <taxon>Embryophyta</taxon>
        <taxon>Tracheophyta</taxon>
        <taxon>Spermatophyta</taxon>
        <taxon>Magnoliopsida</taxon>
        <taxon>Liliopsida</taxon>
        <taxon>Araceae</taxon>
        <taxon>Lemnoideae</taxon>
        <taxon>Spirodela</taxon>
    </lineage>
</organism>
<accession>A0A7I8K211</accession>
<dbReference type="AlphaFoldDB" id="A0A7I8K211"/>
<evidence type="ECO:0000313" key="3">
    <source>
        <dbReference type="Proteomes" id="UP000663760"/>
    </source>
</evidence>
<evidence type="ECO:0000313" key="2">
    <source>
        <dbReference type="EMBL" id="CAA7390435.1"/>
    </source>
</evidence>
<dbReference type="EMBL" id="LR746265">
    <property type="protein sequence ID" value="CAA7390435.1"/>
    <property type="molecule type" value="Genomic_DNA"/>
</dbReference>
<keyword evidence="3" id="KW-1185">Reference proteome</keyword>
<gene>
    <name evidence="2" type="ORF">SI8410_02001926</name>
</gene>
<reference evidence="2" key="1">
    <citation type="submission" date="2020-02" db="EMBL/GenBank/DDBJ databases">
        <authorList>
            <person name="Scholz U."/>
            <person name="Mascher M."/>
            <person name="Fiebig A."/>
        </authorList>
    </citation>
    <scope>NUCLEOTIDE SEQUENCE</scope>
</reference>
<name>A0A7I8K211_SPIIN</name>
<proteinExistence type="predicted"/>
<evidence type="ECO:0000256" key="1">
    <source>
        <dbReference type="SAM" id="MobiDB-lite"/>
    </source>
</evidence>
<feature type="region of interest" description="Disordered" evidence="1">
    <location>
        <begin position="1"/>
        <end position="39"/>
    </location>
</feature>
<feature type="compositionally biased region" description="Acidic residues" evidence="1">
    <location>
        <begin position="24"/>
        <end position="39"/>
    </location>
</feature>
<dbReference type="Proteomes" id="UP000663760">
    <property type="component" value="Chromosome 2"/>
</dbReference>
<protein>
    <submittedName>
        <fullName evidence="2">Uncharacterized protein</fullName>
    </submittedName>
</protein>
<sequence>MTSKYLRSNLDFKPLGAGAGESDGNGDSDDGEASDGEDE</sequence>